<evidence type="ECO:0000313" key="2">
    <source>
        <dbReference type="Proteomes" id="UP000694701"/>
    </source>
</evidence>
<dbReference type="Ensembl" id="ENSCCRT00020023772.1">
    <property type="protein sequence ID" value="ENSCCRP00020021640.1"/>
    <property type="gene ID" value="ENSCCRG00020010121.1"/>
</dbReference>
<proteinExistence type="predicted"/>
<evidence type="ECO:0000313" key="1">
    <source>
        <dbReference type="Ensembl" id="ENSCCRP00020021640.1"/>
    </source>
</evidence>
<reference evidence="1" key="1">
    <citation type="submission" date="2025-08" db="UniProtKB">
        <authorList>
            <consortium name="Ensembl"/>
        </authorList>
    </citation>
    <scope>IDENTIFICATION</scope>
</reference>
<dbReference type="AlphaFoldDB" id="A0A8C2H6Z8"/>
<protein>
    <submittedName>
        <fullName evidence="1">Uncharacterized protein</fullName>
    </submittedName>
</protein>
<dbReference type="Proteomes" id="UP000694701">
    <property type="component" value="Unplaced"/>
</dbReference>
<sequence length="58" mass="6725">ILSFVSTQRRKHTATQARGRTRVNIGAAFQRWRELKEREGLEVNAEVKSLNRGFLMLP</sequence>
<organism evidence="1 2">
    <name type="scientific">Cyprinus carpio</name>
    <name type="common">Common carp</name>
    <dbReference type="NCBI Taxonomy" id="7962"/>
    <lineage>
        <taxon>Eukaryota</taxon>
        <taxon>Metazoa</taxon>
        <taxon>Chordata</taxon>
        <taxon>Craniata</taxon>
        <taxon>Vertebrata</taxon>
        <taxon>Euteleostomi</taxon>
        <taxon>Actinopterygii</taxon>
        <taxon>Neopterygii</taxon>
        <taxon>Teleostei</taxon>
        <taxon>Ostariophysi</taxon>
        <taxon>Cypriniformes</taxon>
        <taxon>Cyprinidae</taxon>
        <taxon>Cyprininae</taxon>
        <taxon>Cyprinus</taxon>
    </lineage>
</organism>
<accession>A0A8C2H6Z8</accession>
<name>A0A8C2H6Z8_CYPCA</name>